<evidence type="ECO:0000259" key="4">
    <source>
        <dbReference type="PROSITE" id="PS50914"/>
    </source>
</evidence>
<reference evidence="7" key="1">
    <citation type="journal article" date="2019" name="Int. J. Syst. Evol. Microbiol.">
        <title>The Global Catalogue of Microorganisms (GCM) 10K type strain sequencing project: providing services to taxonomists for standard genome sequencing and annotation.</title>
        <authorList>
            <consortium name="The Broad Institute Genomics Platform"/>
            <consortium name="The Broad Institute Genome Sequencing Center for Infectious Disease"/>
            <person name="Wu L."/>
            <person name="Ma J."/>
        </authorList>
    </citation>
    <scope>NUCLEOTIDE SEQUENCE [LARGE SCALE GENOMIC DNA]</scope>
    <source>
        <strain evidence="7">JCM 6307</strain>
    </source>
</reference>
<dbReference type="SMART" id="SM00116">
    <property type="entry name" value="CBS"/>
    <property type="match status" value="2"/>
</dbReference>
<dbReference type="Pfam" id="PF04972">
    <property type="entry name" value="BON"/>
    <property type="match status" value="1"/>
</dbReference>
<sequence>MMRHRLVGELMTPAAVSVQRGTTFKEIVRLLDEYDITAVPVVDGEGRPVGVVSEADLLRKQAGRTGALGRLSAPRLPPVEQEKVDAGTAEGLMSSPAVCARPGWTLVQAARVMNRHRIKRLPVVDGTGRLLGIVSRGDLLQVFLRRDRAITEEIVEDVLVRTLGLRPSAVGVETTEGRVVLSGTVDRRSAVPVLVRLCQGVDGVVDVEPRLAWAVDDTGEEHAPSGGASPGTGTGRRAGTGAG</sequence>
<evidence type="ECO:0000256" key="3">
    <source>
        <dbReference type="SAM" id="MobiDB-lite"/>
    </source>
</evidence>
<dbReference type="Gene3D" id="3.30.1340.30">
    <property type="match status" value="1"/>
</dbReference>
<dbReference type="InterPro" id="IPR017080">
    <property type="entry name" value="UCP036990_CBS_BON"/>
</dbReference>
<feature type="compositionally biased region" description="Gly residues" evidence="3">
    <location>
        <begin position="228"/>
        <end position="243"/>
    </location>
</feature>
<dbReference type="PROSITE" id="PS50914">
    <property type="entry name" value="BON"/>
    <property type="match status" value="1"/>
</dbReference>
<dbReference type="Proteomes" id="UP001501358">
    <property type="component" value="Unassembled WGS sequence"/>
</dbReference>
<dbReference type="PROSITE" id="PS51371">
    <property type="entry name" value="CBS"/>
    <property type="match status" value="2"/>
</dbReference>
<dbReference type="Pfam" id="PF00571">
    <property type="entry name" value="CBS"/>
    <property type="match status" value="2"/>
</dbReference>
<proteinExistence type="predicted"/>
<comment type="caution">
    <text evidence="6">The sequence shown here is derived from an EMBL/GenBank/DDBJ whole genome shotgun (WGS) entry which is preliminary data.</text>
</comment>
<evidence type="ECO:0000313" key="7">
    <source>
        <dbReference type="Proteomes" id="UP001501358"/>
    </source>
</evidence>
<name>A0ABP5ZCM6_9ACTN</name>
<keyword evidence="1 2" id="KW-0129">CBS domain</keyword>
<dbReference type="InterPro" id="IPR051257">
    <property type="entry name" value="Diverse_CBS-Domain"/>
</dbReference>
<evidence type="ECO:0000259" key="5">
    <source>
        <dbReference type="PROSITE" id="PS51371"/>
    </source>
</evidence>
<feature type="domain" description="CBS" evidence="5">
    <location>
        <begin position="11"/>
        <end position="68"/>
    </location>
</feature>
<accession>A0ABP5ZCM6</accession>
<feature type="domain" description="BON" evidence="4">
    <location>
        <begin position="147"/>
        <end position="215"/>
    </location>
</feature>
<evidence type="ECO:0000256" key="2">
    <source>
        <dbReference type="PROSITE-ProRule" id="PRU00703"/>
    </source>
</evidence>
<dbReference type="SUPFAM" id="SSF54631">
    <property type="entry name" value="CBS-domain pair"/>
    <property type="match status" value="1"/>
</dbReference>
<dbReference type="PANTHER" id="PTHR43080:SF29">
    <property type="entry name" value="OS02G0818000 PROTEIN"/>
    <property type="match status" value="1"/>
</dbReference>
<gene>
    <name evidence="6" type="ORF">GCM10010406_33850</name>
</gene>
<dbReference type="EMBL" id="BAAATA010000019">
    <property type="protein sequence ID" value="GAA2494943.1"/>
    <property type="molecule type" value="Genomic_DNA"/>
</dbReference>
<keyword evidence="7" id="KW-1185">Reference proteome</keyword>
<evidence type="ECO:0000256" key="1">
    <source>
        <dbReference type="ARBA" id="ARBA00023122"/>
    </source>
</evidence>
<dbReference type="PANTHER" id="PTHR43080">
    <property type="entry name" value="CBS DOMAIN-CONTAINING PROTEIN CBSX3, MITOCHONDRIAL"/>
    <property type="match status" value="1"/>
</dbReference>
<protein>
    <submittedName>
        <fullName evidence="6">CBS domain-containing protein</fullName>
    </submittedName>
</protein>
<dbReference type="Gene3D" id="3.10.580.10">
    <property type="entry name" value="CBS-domain"/>
    <property type="match status" value="1"/>
</dbReference>
<feature type="region of interest" description="Disordered" evidence="3">
    <location>
        <begin position="216"/>
        <end position="243"/>
    </location>
</feature>
<dbReference type="InterPro" id="IPR000644">
    <property type="entry name" value="CBS_dom"/>
</dbReference>
<dbReference type="InterPro" id="IPR007055">
    <property type="entry name" value="BON_dom"/>
</dbReference>
<organism evidence="6 7">
    <name type="scientific">Streptomyces thermolineatus</name>
    <dbReference type="NCBI Taxonomy" id="44033"/>
    <lineage>
        <taxon>Bacteria</taxon>
        <taxon>Bacillati</taxon>
        <taxon>Actinomycetota</taxon>
        <taxon>Actinomycetes</taxon>
        <taxon>Kitasatosporales</taxon>
        <taxon>Streptomycetaceae</taxon>
        <taxon>Streptomyces</taxon>
    </lineage>
</organism>
<dbReference type="InterPro" id="IPR046342">
    <property type="entry name" value="CBS_dom_sf"/>
</dbReference>
<feature type="domain" description="CBS" evidence="5">
    <location>
        <begin position="93"/>
        <end position="150"/>
    </location>
</feature>
<dbReference type="PIRSF" id="PIRSF036990">
    <property type="entry name" value="UCP036990_CBS_BON"/>
    <property type="match status" value="1"/>
</dbReference>
<dbReference type="CDD" id="cd04586">
    <property type="entry name" value="CBS_pair_BON_assoc"/>
    <property type="match status" value="1"/>
</dbReference>
<evidence type="ECO:0000313" key="6">
    <source>
        <dbReference type="EMBL" id="GAA2494943.1"/>
    </source>
</evidence>